<dbReference type="InterPro" id="IPR036645">
    <property type="entry name" value="Elafin-like_sf"/>
</dbReference>
<dbReference type="InterPro" id="IPR008197">
    <property type="entry name" value="WAP_dom"/>
</dbReference>
<proteinExistence type="predicted"/>
<dbReference type="SUPFAM" id="SSF57256">
    <property type="entry name" value="Elafin-like"/>
    <property type="match status" value="1"/>
</dbReference>
<name>A0A3B3Y939_9TELE</name>
<protein>
    <recommendedName>
        <fullName evidence="1">WAP domain-containing protein</fullName>
    </recommendedName>
</protein>
<dbReference type="AlphaFoldDB" id="A0A3B3Y939"/>
<feature type="domain" description="WAP" evidence="1">
    <location>
        <begin position="12"/>
        <end position="54"/>
    </location>
</feature>
<accession>A0A3B3Y939</accession>
<reference evidence="2" key="2">
    <citation type="submission" date="2025-09" db="UniProtKB">
        <authorList>
            <consortium name="Ensembl"/>
        </authorList>
    </citation>
    <scope>IDENTIFICATION</scope>
</reference>
<organism evidence="2 3">
    <name type="scientific">Poecilia mexicana</name>
    <dbReference type="NCBI Taxonomy" id="48701"/>
    <lineage>
        <taxon>Eukaryota</taxon>
        <taxon>Metazoa</taxon>
        <taxon>Chordata</taxon>
        <taxon>Craniata</taxon>
        <taxon>Vertebrata</taxon>
        <taxon>Euteleostomi</taxon>
        <taxon>Actinopterygii</taxon>
        <taxon>Neopterygii</taxon>
        <taxon>Teleostei</taxon>
        <taxon>Neoteleostei</taxon>
        <taxon>Acanthomorphata</taxon>
        <taxon>Ovalentaria</taxon>
        <taxon>Atherinomorphae</taxon>
        <taxon>Cyprinodontiformes</taxon>
        <taxon>Poeciliidae</taxon>
        <taxon>Poeciliinae</taxon>
        <taxon>Poecilia</taxon>
    </lineage>
</organism>
<dbReference type="GO" id="GO:0030414">
    <property type="term" value="F:peptidase inhibitor activity"/>
    <property type="evidence" value="ECO:0007669"/>
    <property type="project" value="InterPro"/>
</dbReference>
<evidence type="ECO:0000313" key="3">
    <source>
        <dbReference type="Proteomes" id="UP000261480"/>
    </source>
</evidence>
<dbReference type="SMART" id="SM00217">
    <property type="entry name" value="WAP"/>
    <property type="match status" value="1"/>
</dbReference>
<dbReference type="PROSITE" id="PS51390">
    <property type="entry name" value="WAP"/>
    <property type="match status" value="1"/>
</dbReference>
<sequence>TQETYPLFLARKNNKEPQCTLPLTYEQLCNDDSDCCSGLKCCSNGCGNECMTPVIGKI</sequence>
<evidence type="ECO:0000259" key="1">
    <source>
        <dbReference type="PROSITE" id="PS51390"/>
    </source>
</evidence>
<dbReference type="Gene3D" id="4.10.75.10">
    <property type="entry name" value="Elafin-like"/>
    <property type="match status" value="1"/>
</dbReference>
<dbReference type="Proteomes" id="UP000261480">
    <property type="component" value="Unplaced"/>
</dbReference>
<reference evidence="2" key="1">
    <citation type="submission" date="2025-08" db="UniProtKB">
        <authorList>
            <consortium name="Ensembl"/>
        </authorList>
    </citation>
    <scope>IDENTIFICATION</scope>
</reference>
<keyword evidence="3" id="KW-1185">Reference proteome</keyword>
<evidence type="ECO:0000313" key="2">
    <source>
        <dbReference type="Ensembl" id="ENSPMEP00000023668.1"/>
    </source>
</evidence>
<dbReference type="Pfam" id="PF00095">
    <property type="entry name" value="WAP"/>
    <property type="match status" value="1"/>
</dbReference>
<dbReference type="GO" id="GO:0005576">
    <property type="term" value="C:extracellular region"/>
    <property type="evidence" value="ECO:0007669"/>
    <property type="project" value="InterPro"/>
</dbReference>
<dbReference type="Ensembl" id="ENSPMET00000009570.1">
    <property type="protein sequence ID" value="ENSPMEP00000023668.1"/>
    <property type="gene ID" value="ENSPMEG00000005409.1"/>
</dbReference>